<accession>A0A5E4UCN1</accession>
<name>A0A5E4UCN1_9BURK</name>
<evidence type="ECO:0000313" key="4">
    <source>
        <dbReference type="Proteomes" id="UP000366945"/>
    </source>
</evidence>
<feature type="region of interest" description="Disordered" evidence="1">
    <location>
        <begin position="185"/>
        <end position="210"/>
    </location>
</feature>
<proteinExistence type="predicted"/>
<keyword evidence="4" id="KW-1185">Reference proteome</keyword>
<feature type="compositionally biased region" description="Low complexity" evidence="1">
    <location>
        <begin position="192"/>
        <end position="204"/>
    </location>
</feature>
<keyword evidence="2" id="KW-0812">Transmembrane</keyword>
<dbReference type="EMBL" id="CABPSK010000002">
    <property type="protein sequence ID" value="VVD97816.1"/>
    <property type="molecule type" value="Genomic_DNA"/>
</dbReference>
<evidence type="ECO:0000313" key="3">
    <source>
        <dbReference type="EMBL" id="VVD97816.1"/>
    </source>
</evidence>
<dbReference type="OrthoDB" id="8944941at2"/>
<reference evidence="3 4" key="1">
    <citation type="submission" date="2019-08" db="EMBL/GenBank/DDBJ databases">
        <authorList>
            <person name="Peeters C."/>
        </authorList>
    </citation>
    <scope>NUCLEOTIDE SEQUENCE [LARGE SCALE GENOMIC DNA]</scope>
    <source>
        <strain evidence="3 4">LMG 31114</strain>
    </source>
</reference>
<evidence type="ECO:0000256" key="2">
    <source>
        <dbReference type="SAM" id="Phobius"/>
    </source>
</evidence>
<feature type="region of interest" description="Disordered" evidence="1">
    <location>
        <begin position="386"/>
        <end position="410"/>
    </location>
</feature>
<organism evidence="3 4">
    <name type="scientific">Pandoraea pneumonica</name>
    <dbReference type="NCBI Taxonomy" id="2508299"/>
    <lineage>
        <taxon>Bacteria</taxon>
        <taxon>Pseudomonadati</taxon>
        <taxon>Pseudomonadota</taxon>
        <taxon>Betaproteobacteria</taxon>
        <taxon>Burkholderiales</taxon>
        <taxon>Burkholderiaceae</taxon>
        <taxon>Pandoraea</taxon>
    </lineage>
</organism>
<evidence type="ECO:0000256" key="1">
    <source>
        <dbReference type="SAM" id="MobiDB-lite"/>
    </source>
</evidence>
<keyword evidence="2" id="KW-1133">Transmembrane helix</keyword>
<dbReference type="RefSeq" id="WP_150679327.1">
    <property type="nucleotide sequence ID" value="NZ_CABPSK010000002.1"/>
</dbReference>
<feature type="transmembrane region" description="Helical" evidence="2">
    <location>
        <begin position="7"/>
        <end position="28"/>
    </location>
</feature>
<dbReference type="AlphaFoldDB" id="A0A5E4UCN1"/>
<keyword evidence="2" id="KW-0472">Membrane</keyword>
<protein>
    <submittedName>
        <fullName evidence="3">Uncharacterized protein</fullName>
    </submittedName>
</protein>
<gene>
    <name evidence="3" type="ORF">PPN31114_01957</name>
</gene>
<dbReference type="GeneID" id="300403998"/>
<sequence length="505" mass="54510">MQSRQKGVFLIGATIAVAVVGVLLTFWMNQQMHDMRMQKAESVGASLKVIGDGVQSFIVKYHGEIDSALNSADPVPIANAGDMGAIEFTKDKDGYQGQMLLLGSKPLSAEHIIRIMKLPGIGDKPPALPDARYVVRIFQPPNSRDIRGVVYIDQTITRTYGHRTDWNAVSTAVRKIGVHGGFSKDDDPGDFTFPQTPTGSTTTPNRLPNPLHRAGLLAVRVGYLLSPMNSYLRRDGTQPMTGKLDMRENDIANVKEIIGAKQGLKLTGAIEATSTIAAKDNITSGKNLIAYGKSPPDGMSRDGVETKDGVIAAAKGVWSYADVNVKNGGSVRVGDDPLRQTELNPSTLTLGEPINPSQACRVNGQIGRDAGGTFYACQHGSWRTLKGDTGSDGARGQSGDKGDQGPAGAPGQVKFALTQYKLYNCTAASVRTQPHHYCTLHSSTTSPCYTAFREPRIVLEEEVRAGQKSSKDPGDWSAVLTWSSKVNYVLTSYLFHSDVLCYDFE</sequence>
<dbReference type="Proteomes" id="UP000366945">
    <property type="component" value="Unassembled WGS sequence"/>
</dbReference>